<dbReference type="SMART" id="SM00342">
    <property type="entry name" value="HTH_ARAC"/>
    <property type="match status" value="1"/>
</dbReference>
<protein>
    <recommendedName>
        <fullName evidence="2">histidine kinase</fullName>
        <ecNumber evidence="2">2.7.13.3</ecNumber>
    </recommendedName>
</protein>
<evidence type="ECO:0000256" key="2">
    <source>
        <dbReference type="ARBA" id="ARBA00012438"/>
    </source>
</evidence>
<dbReference type="InterPro" id="IPR011123">
    <property type="entry name" value="Y_Y_Y"/>
</dbReference>
<keyword evidence="3 11" id="KW-0597">Phosphoprotein</keyword>
<evidence type="ECO:0000313" key="16">
    <source>
        <dbReference type="EMBL" id="MCW3807928.1"/>
    </source>
</evidence>
<dbReference type="SMART" id="SM00448">
    <property type="entry name" value="REC"/>
    <property type="match status" value="1"/>
</dbReference>
<evidence type="ECO:0000256" key="4">
    <source>
        <dbReference type="ARBA" id="ARBA00022679"/>
    </source>
</evidence>
<evidence type="ECO:0000256" key="6">
    <source>
        <dbReference type="ARBA" id="ARBA00022777"/>
    </source>
</evidence>
<feature type="domain" description="HTH araC/xylS-type" evidence="13">
    <location>
        <begin position="1253"/>
        <end position="1351"/>
    </location>
</feature>
<organism evidence="16 17">
    <name type="scientific">Plebeiibacterium marinum</name>
    <dbReference type="NCBI Taxonomy" id="2992111"/>
    <lineage>
        <taxon>Bacteria</taxon>
        <taxon>Pseudomonadati</taxon>
        <taxon>Bacteroidota</taxon>
        <taxon>Bacteroidia</taxon>
        <taxon>Marinilabiliales</taxon>
        <taxon>Marinilabiliaceae</taxon>
        <taxon>Plebeiibacterium</taxon>
    </lineage>
</organism>
<sequence>MIKNHNFVDSDVLVFFKTKAFSLSQMQVNTTIKRFCLLIFIFLYQMLLLTGQNHFVFFPIDSKDGLSGNRVRSMGQLPDGRLIIVTEGLVNLYDGKNFKYLHIKDDKTYPLSEYDGHHRMYVDNSNGLWIKNKHTLVYFDIEHEEFVANLDSILKLQNIDVQLADVFVDSQKHFWYLSNDFSLYQNDLTTKENILFKKQIINKGTLKDQLYDIEVVNNQLFLFYKSGLMSCYDLISHDLLYEYNPLNNEATLDYQQTLMVVCFDKYLYQIRNGDRGNSIMLRYNVKNKKWLKILEENYRLNTLSIDNSGNCYVSTTRGFWWISHDLSQKQYIPELSLEDGRIFDTEISTQYNDETGGLWIGSFNRGMLYYHPDRFLFRNNGTTLFEKLSTKNLMVNSFTENSIHTLIGTNNGIYKKPSNQNKLVKDNRFPSNMICNTMLTDSKMRTWIGSEQSGIFCAKNQTIHHYKMNASCNYMYEAYNGKILLFTNHGVYNYSEKNDNFILIANDNKSYNIKQVLEIKSDLLICISDNDIFYLDIKKNPSIQLPIDSIFSDNMGKLSNHKYNCISLDSRGMIWLGTHDGLYMINRGTGKLTSFHTENGLVNNYIQSIIEDHESRIWVSTSSGISKIDLLVDKVGEYSTSITNYNHYDGVIGSGFLPRSVFLSKDKNIYWGGLDGYNQINTIQLSKDHTLLQQPILSNLYINGIKVNQGTQLKGRAILSKSLASTDEIELRYNQNFFTVEFSALNYINEFRTFYKYKLEGFDEGWHTFNSTNGIGNATYTNLSPGNYKLKILSSNSLKLWGNNYRELAIVIHPPLWKTPYFYVLYFIIGVVSIYAGLSYALKQGKRRNERKQKEALDQMKFSFFTNVSHELRTPLTLIITPLNSIIQKIDESPLKKQLINITKNANNLLDIVNQLLDFRKLEMRGEYLQLSYCNINDFINVIGQSYEEMAESKGINFTWYAKEQIDAYVDSVKLRKVINNLLSNAFKFTSEYGNISLSAKLGHIPDSETPAICITVTDNGIGIPKDELNHIFDRFYQIKKHEKSHSGSGIGLHMAREYALLHHGIIEVNSEPGEGTSFIIYIPAQLHPENTTEENEEVVDAGNLKLLVVEDNKDFREFLKAELSENYTVISSTNGLDAILKVQEFNPDIIISDYSMPEMNGYEFCKKIKNDLNTSHIPFIMLTAHTSDKDQLMSFNAGADAFITKPFNMEILLLRIEKLIEQKKQRLNLYKNTIVVQPKHVASSNMDEEFIKKALECVEKNMSNPSYSVVDFSRDMHMDRTGLFRKLKVLVGQSPSSFLKSIRLKKSAQFLNEGIAVSDAAEMVGFGGLSYFSKCFFEEFHVKPSQYIQQNKIR</sequence>
<dbReference type="Gene3D" id="2.130.10.10">
    <property type="entry name" value="YVTN repeat-like/Quinoprotein amine dehydrogenase"/>
    <property type="match status" value="2"/>
</dbReference>
<dbReference type="SUPFAM" id="SSF55874">
    <property type="entry name" value="ATPase domain of HSP90 chaperone/DNA topoisomerase II/histidine kinase"/>
    <property type="match status" value="1"/>
</dbReference>
<feature type="domain" description="Response regulatory" evidence="15">
    <location>
        <begin position="1106"/>
        <end position="1221"/>
    </location>
</feature>
<evidence type="ECO:0000259" key="15">
    <source>
        <dbReference type="PROSITE" id="PS50110"/>
    </source>
</evidence>
<keyword evidence="17" id="KW-1185">Reference proteome</keyword>
<evidence type="ECO:0000256" key="7">
    <source>
        <dbReference type="ARBA" id="ARBA00022840"/>
    </source>
</evidence>
<dbReference type="SMART" id="SM00387">
    <property type="entry name" value="HATPase_c"/>
    <property type="match status" value="1"/>
</dbReference>
<dbReference type="SMART" id="SM00388">
    <property type="entry name" value="HisKA"/>
    <property type="match status" value="1"/>
</dbReference>
<evidence type="ECO:0000256" key="1">
    <source>
        <dbReference type="ARBA" id="ARBA00000085"/>
    </source>
</evidence>
<dbReference type="FunFam" id="3.30.565.10:FF:000037">
    <property type="entry name" value="Hybrid sensor histidine kinase/response regulator"/>
    <property type="match status" value="1"/>
</dbReference>
<dbReference type="InterPro" id="IPR011110">
    <property type="entry name" value="Reg_prop"/>
</dbReference>
<evidence type="ECO:0000256" key="10">
    <source>
        <dbReference type="ARBA" id="ARBA00023163"/>
    </source>
</evidence>
<dbReference type="Pfam" id="PF12833">
    <property type="entry name" value="HTH_18"/>
    <property type="match status" value="1"/>
</dbReference>
<evidence type="ECO:0000256" key="9">
    <source>
        <dbReference type="ARBA" id="ARBA00023015"/>
    </source>
</evidence>
<dbReference type="GO" id="GO:0043565">
    <property type="term" value="F:sequence-specific DNA binding"/>
    <property type="evidence" value="ECO:0007669"/>
    <property type="project" value="InterPro"/>
</dbReference>
<dbReference type="InterPro" id="IPR011006">
    <property type="entry name" value="CheY-like_superfamily"/>
</dbReference>
<name>A0AAE3MHI4_9BACT</name>
<dbReference type="Gene3D" id="2.60.40.10">
    <property type="entry name" value="Immunoglobulins"/>
    <property type="match status" value="1"/>
</dbReference>
<dbReference type="Proteomes" id="UP001207408">
    <property type="component" value="Unassembled WGS sequence"/>
</dbReference>
<dbReference type="GO" id="GO:0003700">
    <property type="term" value="F:DNA-binding transcription factor activity"/>
    <property type="evidence" value="ECO:0007669"/>
    <property type="project" value="InterPro"/>
</dbReference>
<keyword evidence="7 16" id="KW-0067">ATP-binding</keyword>
<keyword evidence="12" id="KW-0472">Membrane</keyword>
<dbReference type="CDD" id="cd00075">
    <property type="entry name" value="HATPase"/>
    <property type="match status" value="1"/>
</dbReference>
<dbReference type="PANTHER" id="PTHR43547:SF2">
    <property type="entry name" value="HYBRID SIGNAL TRANSDUCTION HISTIDINE KINASE C"/>
    <property type="match status" value="1"/>
</dbReference>
<dbReference type="PROSITE" id="PS50110">
    <property type="entry name" value="RESPONSE_REGULATORY"/>
    <property type="match status" value="1"/>
</dbReference>
<gene>
    <name evidence="16" type="ORF">OM074_20055</name>
</gene>
<dbReference type="EC" id="2.7.13.3" evidence="2"/>
<dbReference type="SUPFAM" id="SSF46689">
    <property type="entry name" value="Homeodomain-like"/>
    <property type="match status" value="1"/>
</dbReference>
<dbReference type="InterPro" id="IPR004358">
    <property type="entry name" value="Sig_transdc_His_kin-like_C"/>
</dbReference>
<dbReference type="PANTHER" id="PTHR43547">
    <property type="entry name" value="TWO-COMPONENT HISTIDINE KINASE"/>
    <property type="match status" value="1"/>
</dbReference>
<keyword evidence="5" id="KW-0547">Nucleotide-binding</keyword>
<feature type="modified residue" description="4-aspartylphosphate" evidence="11">
    <location>
        <position position="1154"/>
    </location>
</feature>
<feature type="domain" description="Histidine kinase" evidence="14">
    <location>
        <begin position="867"/>
        <end position="1087"/>
    </location>
</feature>
<keyword evidence="4" id="KW-0808">Transferase</keyword>
<dbReference type="PROSITE" id="PS01124">
    <property type="entry name" value="HTH_ARAC_FAMILY_2"/>
    <property type="match status" value="1"/>
</dbReference>
<dbReference type="CDD" id="cd00082">
    <property type="entry name" value="HisKA"/>
    <property type="match status" value="1"/>
</dbReference>
<dbReference type="InterPro" id="IPR001789">
    <property type="entry name" value="Sig_transdc_resp-reg_receiver"/>
</dbReference>
<dbReference type="PRINTS" id="PR00344">
    <property type="entry name" value="BCTRLSENSOR"/>
</dbReference>
<comment type="catalytic activity">
    <reaction evidence="1">
        <text>ATP + protein L-histidine = ADP + protein N-phospho-L-histidine.</text>
        <dbReference type="EC" id="2.7.13.3"/>
    </reaction>
</comment>
<keyword evidence="9" id="KW-0805">Transcription regulation</keyword>
<keyword evidence="10" id="KW-0804">Transcription</keyword>
<evidence type="ECO:0000256" key="5">
    <source>
        <dbReference type="ARBA" id="ARBA00022741"/>
    </source>
</evidence>
<keyword evidence="12" id="KW-1133">Transmembrane helix</keyword>
<dbReference type="Gene3D" id="3.30.565.10">
    <property type="entry name" value="Histidine kinase-like ATPase, C-terminal domain"/>
    <property type="match status" value="1"/>
</dbReference>
<dbReference type="Gene3D" id="1.10.287.130">
    <property type="match status" value="1"/>
</dbReference>
<dbReference type="SUPFAM" id="SSF47384">
    <property type="entry name" value="Homodimeric domain of signal transducing histidine kinase"/>
    <property type="match status" value="1"/>
</dbReference>
<reference evidence="16" key="1">
    <citation type="submission" date="2022-10" db="EMBL/GenBank/DDBJ databases">
        <authorList>
            <person name="Yu W.X."/>
        </authorList>
    </citation>
    <scope>NUCLEOTIDE SEQUENCE</scope>
    <source>
        <strain evidence="16">D04</strain>
    </source>
</reference>
<dbReference type="SUPFAM" id="SSF63829">
    <property type="entry name" value="Calcium-dependent phosphotriesterase"/>
    <property type="match status" value="2"/>
</dbReference>
<dbReference type="Pfam" id="PF00512">
    <property type="entry name" value="HisKA"/>
    <property type="match status" value="1"/>
</dbReference>
<evidence type="ECO:0000313" key="17">
    <source>
        <dbReference type="Proteomes" id="UP001207408"/>
    </source>
</evidence>
<accession>A0AAE3MHI4</accession>
<dbReference type="InterPro" id="IPR018060">
    <property type="entry name" value="HTH_AraC"/>
</dbReference>
<evidence type="ECO:0000256" key="12">
    <source>
        <dbReference type="SAM" id="Phobius"/>
    </source>
</evidence>
<dbReference type="PROSITE" id="PS50109">
    <property type="entry name" value="HIS_KIN"/>
    <property type="match status" value="1"/>
</dbReference>
<dbReference type="InterPro" id="IPR013783">
    <property type="entry name" value="Ig-like_fold"/>
</dbReference>
<keyword evidence="12" id="KW-0812">Transmembrane</keyword>
<dbReference type="Pfam" id="PF07495">
    <property type="entry name" value="Y_Y_Y"/>
    <property type="match status" value="1"/>
</dbReference>
<dbReference type="GO" id="GO:0000155">
    <property type="term" value="F:phosphorelay sensor kinase activity"/>
    <property type="evidence" value="ECO:0007669"/>
    <property type="project" value="InterPro"/>
</dbReference>
<dbReference type="InterPro" id="IPR009057">
    <property type="entry name" value="Homeodomain-like_sf"/>
</dbReference>
<dbReference type="InterPro" id="IPR036097">
    <property type="entry name" value="HisK_dim/P_sf"/>
</dbReference>
<dbReference type="Gene3D" id="3.40.50.2300">
    <property type="match status" value="1"/>
</dbReference>
<evidence type="ECO:0000259" key="14">
    <source>
        <dbReference type="PROSITE" id="PS50109"/>
    </source>
</evidence>
<dbReference type="Gene3D" id="1.10.10.60">
    <property type="entry name" value="Homeodomain-like"/>
    <property type="match status" value="1"/>
</dbReference>
<evidence type="ECO:0000256" key="8">
    <source>
        <dbReference type="ARBA" id="ARBA00023012"/>
    </source>
</evidence>
<feature type="transmembrane region" description="Helical" evidence="12">
    <location>
        <begin position="35"/>
        <end position="57"/>
    </location>
</feature>
<keyword evidence="6" id="KW-0418">Kinase</keyword>
<evidence type="ECO:0000259" key="13">
    <source>
        <dbReference type="PROSITE" id="PS01124"/>
    </source>
</evidence>
<dbReference type="InterPro" id="IPR005467">
    <property type="entry name" value="His_kinase_dom"/>
</dbReference>
<evidence type="ECO:0000256" key="3">
    <source>
        <dbReference type="ARBA" id="ARBA00022553"/>
    </source>
</evidence>
<dbReference type="InterPro" id="IPR036890">
    <property type="entry name" value="HATPase_C_sf"/>
</dbReference>
<dbReference type="EMBL" id="JAPDPI010000070">
    <property type="protein sequence ID" value="MCW3807928.1"/>
    <property type="molecule type" value="Genomic_DNA"/>
</dbReference>
<feature type="transmembrane region" description="Helical" evidence="12">
    <location>
        <begin position="821"/>
        <end position="842"/>
    </location>
</feature>
<proteinExistence type="predicted"/>
<dbReference type="GO" id="GO:0005524">
    <property type="term" value="F:ATP binding"/>
    <property type="evidence" value="ECO:0007669"/>
    <property type="project" value="UniProtKB-KW"/>
</dbReference>
<dbReference type="Pfam" id="PF00072">
    <property type="entry name" value="Response_reg"/>
    <property type="match status" value="1"/>
</dbReference>
<dbReference type="Pfam" id="PF07494">
    <property type="entry name" value="Reg_prop"/>
    <property type="match status" value="1"/>
</dbReference>
<evidence type="ECO:0000256" key="11">
    <source>
        <dbReference type="PROSITE-ProRule" id="PRU00169"/>
    </source>
</evidence>
<dbReference type="FunFam" id="1.10.287.130:FF:000045">
    <property type="entry name" value="Two-component system sensor histidine kinase/response regulator"/>
    <property type="match status" value="1"/>
</dbReference>
<dbReference type="Pfam" id="PF02518">
    <property type="entry name" value="HATPase_c"/>
    <property type="match status" value="1"/>
</dbReference>
<keyword evidence="8" id="KW-0902">Two-component regulatory system</keyword>
<dbReference type="InterPro" id="IPR003661">
    <property type="entry name" value="HisK_dim/P_dom"/>
</dbReference>
<dbReference type="SUPFAM" id="SSF52172">
    <property type="entry name" value="CheY-like"/>
    <property type="match status" value="1"/>
</dbReference>
<dbReference type="InterPro" id="IPR003594">
    <property type="entry name" value="HATPase_dom"/>
</dbReference>
<dbReference type="InterPro" id="IPR015943">
    <property type="entry name" value="WD40/YVTN_repeat-like_dom_sf"/>
</dbReference>
<comment type="caution">
    <text evidence="16">The sequence shown here is derived from an EMBL/GenBank/DDBJ whole genome shotgun (WGS) entry which is preliminary data.</text>
</comment>